<keyword evidence="5" id="KW-0997">Cell inner membrane</keyword>
<dbReference type="CDD" id="cd03257">
    <property type="entry name" value="ABC_NikE_OppD_transporters"/>
    <property type="match status" value="2"/>
</dbReference>
<dbReference type="SMART" id="SM00382">
    <property type="entry name" value="AAA"/>
    <property type="match status" value="2"/>
</dbReference>
<comment type="subcellular location">
    <subcellularLocation>
        <location evidence="1">Cell inner membrane</location>
        <topology evidence="1">Peripheral membrane protein</topology>
    </subcellularLocation>
</comment>
<evidence type="ECO:0000256" key="9">
    <source>
        <dbReference type="ARBA" id="ARBA00023136"/>
    </source>
</evidence>
<evidence type="ECO:0000259" key="10">
    <source>
        <dbReference type="PROSITE" id="PS50893"/>
    </source>
</evidence>
<comment type="caution">
    <text evidence="11">The sequence shown here is derived from an EMBL/GenBank/DDBJ whole genome shotgun (WGS) entry which is preliminary data.</text>
</comment>
<keyword evidence="3" id="KW-0813">Transport</keyword>
<feature type="domain" description="ABC transporter" evidence="10">
    <location>
        <begin position="6"/>
        <end position="255"/>
    </location>
</feature>
<dbReference type="InterPro" id="IPR027417">
    <property type="entry name" value="P-loop_NTPase"/>
</dbReference>
<dbReference type="InterPro" id="IPR017871">
    <property type="entry name" value="ABC_transporter-like_CS"/>
</dbReference>
<dbReference type="InterPro" id="IPR050388">
    <property type="entry name" value="ABC_Ni/Peptide_Import"/>
</dbReference>
<dbReference type="NCBIfam" id="TIGR01727">
    <property type="entry name" value="oligo_HPY"/>
    <property type="match status" value="2"/>
</dbReference>
<evidence type="ECO:0000256" key="7">
    <source>
        <dbReference type="ARBA" id="ARBA00022840"/>
    </source>
</evidence>
<dbReference type="Pfam" id="PF00005">
    <property type="entry name" value="ABC_tran"/>
    <property type="match status" value="2"/>
</dbReference>
<protein>
    <submittedName>
        <fullName evidence="11">ABC transporter ATP-binding protein</fullName>
    </submittedName>
</protein>
<dbReference type="InterPro" id="IPR003439">
    <property type="entry name" value="ABC_transporter-like_ATP-bd"/>
</dbReference>
<dbReference type="GO" id="GO:0015833">
    <property type="term" value="P:peptide transport"/>
    <property type="evidence" value="ECO:0007669"/>
    <property type="project" value="InterPro"/>
</dbReference>
<dbReference type="PANTHER" id="PTHR43297:SF14">
    <property type="entry name" value="ATPASE AAA-TYPE CORE DOMAIN-CONTAINING PROTEIN"/>
    <property type="match status" value="1"/>
</dbReference>
<keyword evidence="7 11" id="KW-0067">ATP-binding</keyword>
<comment type="similarity">
    <text evidence="2">Belongs to the ABC transporter superfamily.</text>
</comment>
<keyword evidence="4" id="KW-1003">Cell membrane</keyword>
<organism evidence="11">
    <name type="scientific">Thermorudis peleae</name>
    <dbReference type="NCBI Taxonomy" id="1382356"/>
    <lineage>
        <taxon>Bacteria</taxon>
        <taxon>Pseudomonadati</taxon>
        <taxon>Thermomicrobiota</taxon>
        <taxon>Thermomicrobia</taxon>
        <taxon>Thermomicrobia incertae sedis</taxon>
        <taxon>Thermorudis</taxon>
    </lineage>
</organism>
<dbReference type="NCBIfam" id="NF008453">
    <property type="entry name" value="PRK11308.1"/>
    <property type="match status" value="2"/>
</dbReference>
<keyword evidence="9" id="KW-0472">Membrane</keyword>
<dbReference type="Gene3D" id="3.40.50.300">
    <property type="entry name" value="P-loop containing nucleotide triphosphate hydrolases"/>
    <property type="match status" value="2"/>
</dbReference>
<dbReference type="PANTHER" id="PTHR43297">
    <property type="entry name" value="OLIGOPEPTIDE TRANSPORT ATP-BINDING PROTEIN APPD"/>
    <property type="match status" value="1"/>
</dbReference>
<accession>A0A831TDA7</accession>
<evidence type="ECO:0000256" key="4">
    <source>
        <dbReference type="ARBA" id="ARBA00022475"/>
    </source>
</evidence>
<dbReference type="AlphaFoldDB" id="A0A831TDA7"/>
<evidence type="ECO:0000256" key="6">
    <source>
        <dbReference type="ARBA" id="ARBA00022741"/>
    </source>
</evidence>
<evidence type="ECO:0000256" key="8">
    <source>
        <dbReference type="ARBA" id="ARBA00022967"/>
    </source>
</evidence>
<sequence length="688" mass="74564">MPEPVLELRDVSVDYRVGGRWRTALHRVSLSIAAGETYGLVGESGSGKSTLAAAAGGFLPLTGRVRQGQILIKGQDVTRLGRKGWQEIWARVISVVPQNPGASLNPSLRIETQLAESFAVVGVRGAAARQAMLAQLEQLRLRDPEQVLRSYPHQLSGGMQQRVAIAMALARSPALLILDEPTTGLDATVAAEALELIAQLQQRQSTAILLISHDLHTVARTCSRVGVLYAGRLVEEGPAEQMLREPGHPYTVSLLQCVPRFGVQKHDRLLLSLPGEPLSAWQVDQGCAFASRCYLAEPVCWEQEPAERWVQPGQRSRCHFAERVRERGPSLPVSLDPRGRLAVRPESAPSEPHPVLELTGVSKTFGRREQPTKAVQDVSFTIRQGETVGLIGESGSGKTTLARVVLGLVAPDDGSRLLLDGQSLPPLVRERDPEQLRSIQLVFQNPELVLNPRQRVGDIIRRAVLKLRRGSGIDPSAAVTELAQQVQLPQALLRAFPPALSGGLKQRVAIAHGLAGQPALLVLDEPTSSLDVSTQAAILNLLVELQRATGMAYLFISHDLALVYYLADRIVVLYAGQVMEIIESAQLLHAPIHPYTAALLASGLPRREPLATLRPAGETAVSPSPNGCPYANRCRFAIAGVCDRQPPPLQTLENGHLVRCHLPEAELPRAARSLEGSALWPASPEETR</sequence>
<dbReference type="GO" id="GO:0016887">
    <property type="term" value="F:ATP hydrolysis activity"/>
    <property type="evidence" value="ECO:0007669"/>
    <property type="project" value="InterPro"/>
</dbReference>
<dbReference type="Pfam" id="PF08352">
    <property type="entry name" value="oligo_HPY"/>
    <property type="match status" value="2"/>
</dbReference>
<feature type="domain" description="ABC transporter" evidence="10">
    <location>
        <begin position="356"/>
        <end position="600"/>
    </location>
</feature>
<proteinExistence type="inferred from homology"/>
<dbReference type="EMBL" id="DSIY01000023">
    <property type="protein sequence ID" value="HEG90005.1"/>
    <property type="molecule type" value="Genomic_DNA"/>
</dbReference>
<dbReference type="InterPro" id="IPR013563">
    <property type="entry name" value="Oligopep_ABC_C"/>
</dbReference>
<gene>
    <name evidence="11" type="ORF">ENP34_00945</name>
</gene>
<dbReference type="GO" id="GO:0005524">
    <property type="term" value="F:ATP binding"/>
    <property type="evidence" value="ECO:0007669"/>
    <property type="project" value="UniProtKB-KW"/>
</dbReference>
<dbReference type="InterPro" id="IPR003593">
    <property type="entry name" value="AAA+_ATPase"/>
</dbReference>
<reference evidence="11" key="1">
    <citation type="journal article" date="2020" name="mSystems">
        <title>Genome- and Community-Level Interaction Insights into Carbon Utilization and Element Cycling Functions of Hydrothermarchaeota in Hydrothermal Sediment.</title>
        <authorList>
            <person name="Zhou Z."/>
            <person name="Liu Y."/>
            <person name="Xu W."/>
            <person name="Pan J."/>
            <person name="Luo Z.H."/>
            <person name="Li M."/>
        </authorList>
    </citation>
    <scope>NUCLEOTIDE SEQUENCE [LARGE SCALE GENOMIC DNA]</scope>
    <source>
        <strain evidence="11">SpSt-210</strain>
    </source>
</reference>
<dbReference type="PROSITE" id="PS00211">
    <property type="entry name" value="ABC_TRANSPORTER_1"/>
    <property type="match status" value="1"/>
</dbReference>
<evidence type="ECO:0000256" key="5">
    <source>
        <dbReference type="ARBA" id="ARBA00022519"/>
    </source>
</evidence>
<name>A0A831TDA7_9BACT</name>
<evidence type="ECO:0000313" key="11">
    <source>
        <dbReference type="EMBL" id="HEG90005.1"/>
    </source>
</evidence>
<evidence type="ECO:0000256" key="3">
    <source>
        <dbReference type="ARBA" id="ARBA00022448"/>
    </source>
</evidence>
<evidence type="ECO:0000256" key="2">
    <source>
        <dbReference type="ARBA" id="ARBA00005417"/>
    </source>
</evidence>
<dbReference type="SUPFAM" id="SSF52540">
    <property type="entry name" value="P-loop containing nucleoside triphosphate hydrolases"/>
    <property type="match status" value="2"/>
</dbReference>
<dbReference type="PROSITE" id="PS50893">
    <property type="entry name" value="ABC_TRANSPORTER_2"/>
    <property type="match status" value="2"/>
</dbReference>
<keyword evidence="8" id="KW-1278">Translocase</keyword>
<keyword evidence="6" id="KW-0547">Nucleotide-binding</keyword>
<evidence type="ECO:0000256" key="1">
    <source>
        <dbReference type="ARBA" id="ARBA00004417"/>
    </source>
</evidence>
<dbReference type="FunFam" id="3.40.50.300:FF:000016">
    <property type="entry name" value="Oligopeptide ABC transporter ATP-binding component"/>
    <property type="match status" value="1"/>
</dbReference>
<dbReference type="GO" id="GO:0005886">
    <property type="term" value="C:plasma membrane"/>
    <property type="evidence" value="ECO:0007669"/>
    <property type="project" value="UniProtKB-SubCell"/>
</dbReference>